<proteinExistence type="predicted"/>
<dbReference type="STRING" id="1742973.COMA2_80011"/>
<name>A0A0S4LUD5_9BACT</name>
<evidence type="ECO:0000313" key="2">
    <source>
        <dbReference type="Proteomes" id="UP000198736"/>
    </source>
</evidence>
<sequence>MSRVLTVPVQRLACNSAGILVNHAPEVETIGKLDCGERRHLSNLNDLCNVPNRSLKGFPSIRISLRRADIGSQKEGVL</sequence>
<dbReference type="EMBL" id="CZPZ01000035">
    <property type="protein sequence ID" value="CUS39478.1"/>
    <property type="molecule type" value="Genomic_DNA"/>
</dbReference>
<reference evidence="2" key="1">
    <citation type="submission" date="2015-10" db="EMBL/GenBank/DDBJ databases">
        <authorList>
            <person name="Luecker S."/>
            <person name="Luecker S."/>
        </authorList>
    </citation>
    <scope>NUCLEOTIDE SEQUENCE [LARGE SCALE GENOMIC DNA]</scope>
</reference>
<accession>A0A0S4LUD5</accession>
<protein>
    <submittedName>
        <fullName evidence="1">Uncharacterized protein</fullName>
    </submittedName>
</protein>
<evidence type="ECO:0000313" key="1">
    <source>
        <dbReference type="EMBL" id="CUS39478.1"/>
    </source>
</evidence>
<keyword evidence="2" id="KW-1185">Reference proteome</keyword>
<dbReference type="AlphaFoldDB" id="A0A0S4LUD5"/>
<organism evidence="1 2">
    <name type="scientific">Candidatus Nitrospira nitrificans</name>
    <dbReference type="NCBI Taxonomy" id="1742973"/>
    <lineage>
        <taxon>Bacteria</taxon>
        <taxon>Pseudomonadati</taxon>
        <taxon>Nitrospirota</taxon>
        <taxon>Nitrospiria</taxon>
        <taxon>Nitrospirales</taxon>
        <taxon>Nitrospiraceae</taxon>
        <taxon>Nitrospira</taxon>
    </lineage>
</organism>
<dbReference type="Proteomes" id="UP000198736">
    <property type="component" value="Unassembled WGS sequence"/>
</dbReference>
<gene>
    <name evidence="1" type="ORF">COMA2_80011</name>
</gene>